<name>A0A392SGK0_9FABA</name>
<keyword evidence="2" id="KW-1185">Reference proteome</keyword>
<organism evidence="1 2">
    <name type="scientific">Trifolium medium</name>
    <dbReference type="NCBI Taxonomy" id="97028"/>
    <lineage>
        <taxon>Eukaryota</taxon>
        <taxon>Viridiplantae</taxon>
        <taxon>Streptophyta</taxon>
        <taxon>Embryophyta</taxon>
        <taxon>Tracheophyta</taxon>
        <taxon>Spermatophyta</taxon>
        <taxon>Magnoliopsida</taxon>
        <taxon>eudicotyledons</taxon>
        <taxon>Gunneridae</taxon>
        <taxon>Pentapetalae</taxon>
        <taxon>rosids</taxon>
        <taxon>fabids</taxon>
        <taxon>Fabales</taxon>
        <taxon>Fabaceae</taxon>
        <taxon>Papilionoideae</taxon>
        <taxon>50 kb inversion clade</taxon>
        <taxon>NPAAA clade</taxon>
        <taxon>Hologalegina</taxon>
        <taxon>IRL clade</taxon>
        <taxon>Trifolieae</taxon>
        <taxon>Trifolium</taxon>
    </lineage>
</organism>
<proteinExistence type="predicted"/>
<dbReference type="EMBL" id="LXQA010380117">
    <property type="protein sequence ID" value="MCI48001.1"/>
    <property type="molecule type" value="Genomic_DNA"/>
</dbReference>
<evidence type="ECO:0000313" key="2">
    <source>
        <dbReference type="Proteomes" id="UP000265520"/>
    </source>
</evidence>
<dbReference type="Proteomes" id="UP000265520">
    <property type="component" value="Unassembled WGS sequence"/>
</dbReference>
<reference evidence="1 2" key="1">
    <citation type="journal article" date="2018" name="Front. Plant Sci.">
        <title>Red Clover (Trifolium pratense) and Zigzag Clover (T. medium) - A Picture of Genomic Similarities and Differences.</title>
        <authorList>
            <person name="Dluhosova J."/>
            <person name="Istvanek J."/>
            <person name="Nedelnik J."/>
            <person name="Repkova J."/>
        </authorList>
    </citation>
    <scope>NUCLEOTIDE SEQUENCE [LARGE SCALE GENOMIC DNA]</scope>
    <source>
        <strain evidence="2">cv. 10/8</strain>
        <tissue evidence="1">Leaf</tissue>
    </source>
</reference>
<protein>
    <submittedName>
        <fullName evidence="1">Uncharacterized protein</fullName>
    </submittedName>
</protein>
<dbReference type="AlphaFoldDB" id="A0A392SGK0"/>
<sequence>MARFDVARLKILSATWPLIDVVLKVEVEGVVFSIWVVEERGRHRSVMMSGVEVEDVASLVVLSEASDEVKDGYGGCPENS</sequence>
<feature type="non-terminal residue" evidence="1">
    <location>
        <position position="80"/>
    </location>
</feature>
<comment type="caution">
    <text evidence="1">The sequence shown here is derived from an EMBL/GenBank/DDBJ whole genome shotgun (WGS) entry which is preliminary data.</text>
</comment>
<evidence type="ECO:0000313" key="1">
    <source>
        <dbReference type="EMBL" id="MCI48001.1"/>
    </source>
</evidence>
<accession>A0A392SGK0</accession>